<name>A0A3N4KH00_9PEZI</name>
<dbReference type="AlphaFoldDB" id="A0A3N4KH00"/>
<feature type="domain" description="CMP/dCMP-type deaminase" evidence="1">
    <location>
        <begin position="1"/>
        <end position="65"/>
    </location>
</feature>
<reference evidence="2 3" key="1">
    <citation type="journal article" date="2018" name="Nat. Ecol. Evol.">
        <title>Pezizomycetes genomes reveal the molecular basis of ectomycorrhizal truffle lifestyle.</title>
        <authorList>
            <person name="Murat C."/>
            <person name="Payen T."/>
            <person name="Noel B."/>
            <person name="Kuo A."/>
            <person name="Morin E."/>
            <person name="Chen J."/>
            <person name="Kohler A."/>
            <person name="Krizsan K."/>
            <person name="Balestrini R."/>
            <person name="Da Silva C."/>
            <person name="Montanini B."/>
            <person name="Hainaut M."/>
            <person name="Levati E."/>
            <person name="Barry K.W."/>
            <person name="Belfiori B."/>
            <person name="Cichocki N."/>
            <person name="Clum A."/>
            <person name="Dockter R.B."/>
            <person name="Fauchery L."/>
            <person name="Guy J."/>
            <person name="Iotti M."/>
            <person name="Le Tacon F."/>
            <person name="Lindquist E.A."/>
            <person name="Lipzen A."/>
            <person name="Malagnac F."/>
            <person name="Mello A."/>
            <person name="Molinier V."/>
            <person name="Miyauchi S."/>
            <person name="Poulain J."/>
            <person name="Riccioni C."/>
            <person name="Rubini A."/>
            <person name="Sitrit Y."/>
            <person name="Splivallo R."/>
            <person name="Traeger S."/>
            <person name="Wang M."/>
            <person name="Zifcakova L."/>
            <person name="Wipf D."/>
            <person name="Zambonelli A."/>
            <person name="Paolocci F."/>
            <person name="Nowrousian M."/>
            <person name="Ottonello S."/>
            <person name="Baldrian P."/>
            <person name="Spatafora J.W."/>
            <person name="Henrissat B."/>
            <person name="Nagy L.G."/>
            <person name="Aury J.M."/>
            <person name="Wincker P."/>
            <person name="Grigoriev I.V."/>
            <person name="Bonfante P."/>
            <person name="Martin F.M."/>
        </authorList>
    </citation>
    <scope>NUCLEOTIDE SEQUENCE [LARGE SCALE GENOMIC DNA]</scope>
    <source>
        <strain evidence="2 3">CCBAS932</strain>
    </source>
</reference>
<protein>
    <submittedName>
        <fullName evidence="2">Cytidine deaminase-like protein</fullName>
    </submittedName>
</protein>
<dbReference type="Gene3D" id="3.40.140.10">
    <property type="entry name" value="Cytidine Deaminase, domain 2"/>
    <property type="match status" value="1"/>
</dbReference>
<keyword evidence="3" id="KW-1185">Reference proteome</keyword>
<accession>A0A3N4KH00</accession>
<dbReference type="FunCoup" id="A0A3N4KH00">
    <property type="interactions" value="138"/>
</dbReference>
<dbReference type="InterPro" id="IPR016193">
    <property type="entry name" value="Cytidine_deaminase-like"/>
</dbReference>
<sequence length="97" mass="10653">MATFDAAGHVSKAGYRHATLYTTLTPCDMCTGAILWFGVGRVVMGEARSVGGGGHDILRGRGVEVVDMDSEECYEMLQKFMKDHPDRWKNPSKIACN</sequence>
<dbReference type="InterPro" id="IPR002125">
    <property type="entry name" value="CMP_dCMP_dom"/>
</dbReference>
<dbReference type="EMBL" id="ML119148">
    <property type="protein sequence ID" value="RPB09833.1"/>
    <property type="molecule type" value="Genomic_DNA"/>
</dbReference>
<dbReference type="Proteomes" id="UP000277580">
    <property type="component" value="Unassembled WGS sequence"/>
</dbReference>
<dbReference type="InParanoid" id="A0A3N4KH00"/>
<dbReference type="PROSITE" id="PS51747">
    <property type="entry name" value="CYT_DCMP_DEAMINASES_2"/>
    <property type="match status" value="1"/>
</dbReference>
<evidence type="ECO:0000259" key="1">
    <source>
        <dbReference type="PROSITE" id="PS51747"/>
    </source>
</evidence>
<dbReference type="STRING" id="1392247.A0A3N4KH00"/>
<proteinExistence type="predicted"/>
<gene>
    <name evidence="2" type="ORF">P167DRAFT_538152</name>
</gene>
<dbReference type="GO" id="GO:0006139">
    <property type="term" value="P:nucleobase-containing compound metabolic process"/>
    <property type="evidence" value="ECO:0007669"/>
    <property type="project" value="UniProtKB-ARBA"/>
</dbReference>
<dbReference type="SUPFAM" id="SSF53927">
    <property type="entry name" value="Cytidine deaminase-like"/>
    <property type="match status" value="1"/>
</dbReference>
<dbReference type="OrthoDB" id="408702at2759"/>
<evidence type="ECO:0000313" key="2">
    <source>
        <dbReference type="EMBL" id="RPB09833.1"/>
    </source>
</evidence>
<evidence type="ECO:0000313" key="3">
    <source>
        <dbReference type="Proteomes" id="UP000277580"/>
    </source>
</evidence>
<dbReference type="Pfam" id="PF00383">
    <property type="entry name" value="dCMP_cyt_deam_1"/>
    <property type="match status" value="1"/>
</dbReference>
<dbReference type="GO" id="GO:0003824">
    <property type="term" value="F:catalytic activity"/>
    <property type="evidence" value="ECO:0007669"/>
    <property type="project" value="InterPro"/>
</dbReference>
<organism evidence="2 3">
    <name type="scientific">Morchella conica CCBAS932</name>
    <dbReference type="NCBI Taxonomy" id="1392247"/>
    <lineage>
        <taxon>Eukaryota</taxon>
        <taxon>Fungi</taxon>
        <taxon>Dikarya</taxon>
        <taxon>Ascomycota</taxon>
        <taxon>Pezizomycotina</taxon>
        <taxon>Pezizomycetes</taxon>
        <taxon>Pezizales</taxon>
        <taxon>Morchellaceae</taxon>
        <taxon>Morchella</taxon>
    </lineage>
</organism>